<keyword evidence="5 6" id="KW-0472">Membrane</keyword>
<dbReference type="Pfam" id="PF01943">
    <property type="entry name" value="Polysacc_synt"/>
    <property type="match status" value="1"/>
</dbReference>
<dbReference type="RefSeq" id="WP_283740990.1">
    <property type="nucleotide sequence ID" value="NZ_JASJEV010000007.1"/>
</dbReference>
<feature type="transmembrane region" description="Helical" evidence="6">
    <location>
        <begin position="76"/>
        <end position="101"/>
    </location>
</feature>
<feature type="transmembrane region" description="Helical" evidence="6">
    <location>
        <begin position="107"/>
        <end position="127"/>
    </location>
</feature>
<protein>
    <submittedName>
        <fullName evidence="7">Oligosaccharide flippase family protein</fullName>
    </submittedName>
</protein>
<feature type="transmembrane region" description="Helical" evidence="6">
    <location>
        <begin position="358"/>
        <end position="375"/>
    </location>
</feature>
<dbReference type="PANTHER" id="PTHR30250">
    <property type="entry name" value="PST FAMILY PREDICTED COLANIC ACID TRANSPORTER"/>
    <property type="match status" value="1"/>
</dbReference>
<keyword evidence="2" id="KW-1003">Cell membrane</keyword>
<organism evidence="7 8">
    <name type="scientific">Chelatococcus albus</name>
    <dbReference type="NCBI Taxonomy" id="3047466"/>
    <lineage>
        <taxon>Bacteria</taxon>
        <taxon>Pseudomonadati</taxon>
        <taxon>Pseudomonadota</taxon>
        <taxon>Alphaproteobacteria</taxon>
        <taxon>Hyphomicrobiales</taxon>
        <taxon>Chelatococcaceae</taxon>
        <taxon>Chelatococcus</taxon>
    </lineage>
</organism>
<comment type="caution">
    <text evidence="7">The sequence shown here is derived from an EMBL/GenBank/DDBJ whole genome shotgun (WGS) entry which is preliminary data.</text>
</comment>
<accession>A0ABT7AJ25</accession>
<evidence type="ECO:0000256" key="1">
    <source>
        <dbReference type="ARBA" id="ARBA00004651"/>
    </source>
</evidence>
<keyword evidence="3 6" id="KW-0812">Transmembrane</keyword>
<feature type="transmembrane region" description="Helical" evidence="6">
    <location>
        <begin position="219"/>
        <end position="239"/>
    </location>
</feature>
<keyword evidence="4 6" id="KW-1133">Transmembrane helix</keyword>
<sequence length="422" mass="45161">MGSRSARDVAILVGGAIVAQGLPALLSPVLTRLYSPAEFGQYSLVSALAAFIAVGLTGRFELAIPLPRSDWRARNLVYAALLLAAVLAAVLLALALLWHVLAGRTLAYGWSSTAAAIAITAFFIAAYQTLSYFLIRLGRFRQMSLARMGQAVTWLGIAIPLGLAGVSGGLTLGYLAGWAAAAVLALLQLLPRLRSLPGARLGHVAATVRRYRDHAVHGAVPAMLDSASLSIPMVVLFLYHTTADVGQFNLTRQVAYAAPALLSTAVSQVFLRRISVLTAEGRPTTALFLTTARKLALVAAIYLAAVLLLAKPAITFLFGEAWHVVGDYALILAPSHAVRLVATPLSLALVATGRMRTLAMWQVSYFATSSVLFLFRNVDAYQLLVIYCIIDFALYAFYFLLSLRAVEAFDANQGRLAEVGRT</sequence>
<gene>
    <name evidence="7" type="ORF">QNA08_12175</name>
</gene>
<evidence type="ECO:0000256" key="2">
    <source>
        <dbReference type="ARBA" id="ARBA00022475"/>
    </source>
</evidence>
<reference evidence="7 8" key="1">
    <citation type="submission" date="2023-05" db="EMBL/GenBank/DDBJ databases">
        <title>Chelatococcus sp. nov., a moderately thermophilic bacterium isolated from hot spring microbial mat.</title>
        <authorList>
            <person name="Hu C.-J."/>
            <person name="Li W.-J."/>
        </authorList>
    </citation>
    <scope>NUCLEOTIDE SEQUENCE [LARGE SCALE GENOMIC DNA]</scope>
    <source>
        <strain evidence="7 8">SYSU G07232</strain>
    </source>
</reference>
<feature type="transmembrane region" description="Helical" evidence="6">
    <location>
        <begin position="330"/>
        <end position="351"/>
    </location>
</feature>
<evidence type="ECO:0000313" key="7">
    <source>
        <dbReference type="EMBL" id="MDJ1158992.1"/>
    </source>
</evidence>
<proteinExistence type="predicted"/>
<feature type="transmembrane region" description="Helical" evidence="6">
    <location>
        <begin position="172"/>
        <end position="190"/>
    </location>
</feature>
<name>A0ABT7AJ25_9HYPH</name>
<dbReference type="Proteomes" id="UP001321492">
    <property type="component" value="Unassembled WGS sequence"/>
</dbReference>
<evidence type="ECO:0000256" key="5">
    <source>
        <dbReference type="ARBA" id="ARBA00023136"/>
    </source>
</evidence>
<feature type="transmembrane region" description="Helical" evidence="6">
    <location>
        <begin position="148"/>
        <end position="166"/>
    </location>
</feature>
<dbReference type="EMBL" id="JASJEV010000007">
    <property type="protein sequence ID" value="MDJ1158992.1"/>
    <property type="molecule type" value="Genomic_DNA"/>
</dbReference>
<evidence type="ECO:0000256" key="4">
    <source>
        <dbReference type="ARBA" id="ARBA00022989"/>
    </source>
</evidence>
<feature type="transmembrane region" description="Helical" evidence="6">
    <location>
        <begin position="295"/>
        <end position="318"/>
    </location>
</feature>
<evidence type="ECO:0000313" key="8">
    <source>
        <dbReference type="Proteomes" id="UP001321492"/>
    </source>
</evidence>
<feature type="transmembrane region" description="Helical" evidence="6">
    <location>
        <begin position="381"/>
        <end position="401"/>
    </location>
</feature>
<comment type="subcellular location">
    <subcellularLocation>
        <location evidence="1">Cell membrane</location>
        <topology evidence="1">Multi-pass membrane protein</topology>
    </subcellularLocation>
</comment>
<dbReference type="PANTHER" id="PTHR30250:SF28">
    <property type="entry name" value="POLYSACCHARIDE BIOSYNTHESIS PROTEIN"/>
    <property type="match status" value="1"/>
</dbReference>
<feature type="transmembrane region" description="Helical" evidence="6">
    <location>
        <begin position="254"/>
        <end position="274"/>
    </location>
</feature>
<dbReference type="InterPro" id="IPR002797">
    <property type="entry name" value="Polysacc_synth"/>
</dbReference>
<evidence type="ECO:0000256" key="6">
    <source>
        <dbReference type="SAM" id="Phobius"/>
    </source>
</evidence>
<evidence type="ECO:0000256" key="3">
    <source>
        <dbReference type="ARBA" id="ARBA00022692"/>
    </source>
</evidence>
<dbReference type="InterPro" id="IPR050833">
    <property type="entry name" value="Poly_Biosynth_Transport"/>
</dbReference>
<keyword evidence="8" id="KW-1185">Reference proteome</keyword>
<feature type="transmembrane region" description="Helical" evidence="6">
    <location>
        <begin position="42"/>
        <end position="64"/>
    </location>
</feature>
<feature type="transmembrane region" description="Helical" evidence="6">
    <location>
        <begin position="9"/>
        <end position="30"/>
    </location>
</feature>